<reference evidence="1 2" key="1">
    <citation type="journal article" date="2019" name="New Phytol.">
        <title>Comparative genomics reveals unique wood-decay strategies and fruiting body development in the Schizophyllaceae.</title>
        <authorList>
            <person name="Almasi E."/>
            <person name="Sahu N."/>
            <person name="Krizsan K."/>
            <person name="Balint B."/>
            <person name="Kovacs G.M."/>
            <person name="Kiss B."/>
            <person name="Cseklye J."/>
            <person name="Drula E."/>
            <person name="Henrissat B."/>
            <person name="Nagy I."/>
            <person name="Chovatia M."/>
            <person name="Adam C."/>
            <person name="LaButti K."/>
            <person name="Lipzen A."/>
            <person name="Riley R."/>
            <person name="Grigoriev I.V."/>
            <person name="Nagy L.G."/>
        </authorList>
    </citation>
    <scope>NUCLEOTIDE SEQUENCE [LARGE SCALE GENOMIC DNA]</scope>
    <source>
        <strain evidence="1 2">NL-1724</strain>
    </source>
</reference>
<organism evidence="1 2">
    <name type="scientific">Schizophyllum amplum</name>
    <dbReference type="NCBI Taxonomy" id="97359"/>
    <lineage>
        <taxon>Eukaryota</taxon>
        <taxon>Fungi</taxon>
        <taxon>Dikarya</taxon>
        <taxon>Basidiomycota</taxon>
        <taxon>Agaricomycotina</taxon>
        <taxon>Agaricomycetes</taxon>
        <taxon>Agaricomycetidae</taxon>
        <taxon>Agaricales</taxon>
        <taxon>Schizophyllaceae</taxon>
        <taxon>Schizophyllum</taxon>
    </lineage>
</organism>
<dbReference type="AlphaFoldDB" id="A0A550CFP3"/>
<evidence type="ECO:0000313" key="1">
    <source>
        <dbReference type="EMBL" id="TRM63623.1"/>
    </source>
</evidence>
<dbReference type="EMBL" id="VDMD01000009">
    <property type="protein sequence ID" value="TRM63623.1"/>
    <property type="molecule type" value="Genomic_DNA"/>
</dbReference>
<accession>A0A550CFP3</accession>
<keyword evidence="2" id="KW-1185">Reference proteome</keyword>
<protein>
    <submittedName>
        <fullName evidence="1">Uncharacterized protein</fullName>
    </submittedName>
</protein>
<sequence>MLTSRTCRASPSATVVACPWWHRKLRLQDATAAWPTLRLGVPPYKAEKPDALPQLSHIFVHVRRRCVSLGRGGGERDDECNRRVHRSVEGVETGGRKRCHWTQGCAQSWHSRGEGEYPELQVLSEMPGVRRNSRPSPVRWKILEMMDGPCRREFWAQGVASYAARSRTWQDEETTCSGDERRQIGAI</sequence>
<gene>
    <name evidence="1" type="ORF">BD626DRAFT_494888</name>
</gene>
<name>A0A550CFP3_9AGAR</name>
<proteinExistence type="predicted"/>
<evidence type="ECO:0000313" key="2">
    <source>
        <dbReference type="Proteomes" id="UP000320762"/>
    </source>
</evidence>
<dbReference type="Proteomes" id="UP000320762">
    <property type="component" value="Unassembled WGS sequence"/>
</dbReference>
<comment type="caution">
    <text evidence="1">The sequence shown here is derived from an EMBL/GenBank/DDBJ whole genome shotgun (WGS) entry which is preliminary data.</text>
</comment>